<dbReference type="EMBL" id="CAACVS010000587">
    <property type="protein sequence ID" value="VEU43835.1"/>
    <property type="molecule type" value="Genomic_DNA"/>
</dbReference>
<organism evidence="1 2">
    <name type="scientific">Pseudo-nitzschia multistriata</name>
    <dbReference type="NCBI Taxonomy" id="183589"/>
    <lineage>
        <taxon>Eukaryota</taxon>
        <taxon>Sar</taxon>
        <taxon>Stramenopiles</taxon>
        <taxon>Ochrophyta</taxon>
        <taxon>Bacillariophyta</taxon>
        <taxon>Bacillariophyceae</taxon>
        <taxon>Bacillariophycidae</taxon>
        <taxon>Bacillariales</taxon>
        <taxon>Bacillariaceae</taxon>
        <taxon>Pseudo-nitzschia</taxon>
    </lineage>
</organism>
<dbReference type="Gene3D" id="3.40.30.10">
    <property type="entry name" value="Glutaredoxin"/>
    <property type="match status" value="1"/>
</dbReference>
<sequence length="71" mass="7927">MEEDFSTFAEGSDIPVYKFRGDEDREFVSANLNTESFPTVNVVKADGSVVKYESEDRSPEAIKKFVADTLA</sequence>
<dbReference type="OrthoDB" id="7869097at2759"/>
<reference evidence="1 2" key="1">
    <citation type="submission" date="2019-01" db="EMBL/GenBank/DDBJ databases">
        <authorList>
            <person name="Ferrante I. M."/>
        </authorList>
    </citation>
    <scope>NUCLEOTIDE SEQUENCE [LARGE SCALE GENOMIC DNA]</scope>
    <source>
        <strain evidence="1 2">B856</strain>
    </source>
</reference>
<keyword evidence="2" id="KW-1185">Reference proteome</keyword>
<name>A0A448ZP69_9STRA</name>
<evidence type="ECO:0000313" key="1">
    <source>
        <dbReference type="EMBL" id="VEU43835.1"/>
    </source>
</evidence>
<evidence type="ECO:0000313" key="2">
    <source>
        <dbReference type="Proteomes" id="UP000291116"/>
    </source>
</evidence>
<evidence type="ECO:0008006" key="3">
    <source>
        <dbReference type="Google" id="ProtNLM"/>
    </source>
</evidence>
<proteinExistence type="predicted"/>
<dbReference type="AlphaFoldDB" id="A0A448ZP69"/>
<dbReference type="InterPro" id="IPR036249">
    <property type="entry name" value="Thioredoxin-like_sf"/>
</dbReference>
<accession>A0A448ZP69</accession>
<dbReference type="SUPFAM" id="SSF52833">
    <property type="entry name" value="Thioredoxin-like"/>
    <property type="match status" value="1"/>
</dbReference>
<gene>
    <name evidence="1" type="ORF">PSNMU_V1.4_AUG-EV-PASAV3_0108900</name>
</gene>
<dbReference type="Proteomes" id="UP000291116">
    <property type="component" value="Unassembled WGS sequence"/>
</dbReference>
<protein>
    <recommendedName>
        <fullName evidence="3">Thioredoxin domain-containing protein</fullName>
    </recommendedName>
</protein>